<dbReference type="EMBL" id="BAAAZP010000041">
    <property type="protein sequence ID" value="GAA3659683.1"/>
    <property type="molecule type" value="Genomic_DNA"/>
</dbReference>
<evidence type="ECO:0000256" key="7">
    <source>
        <dbReference type="SAM" id="MobiDB-lite"/>
    </source>
</evidence>
<evidence type="ECO:0000256" key="6">
    <source>
        <dbReference type="ARBA" id="ARBA00023136"/>
    </source>
</evidence>
<keyword evidence="4 8" id="KW-0812">Transmembrane</keyword>
<dbReference type="Proteomes" id="UP001500902">
    <property type="component" value="Unassembled WGS sequence"/>
</dbReference>
<gene>
    <name evidence="9" type="ORF">GCM10022224_023870</name>
</gene>
<proteinExistence type="predicted"/>
<keyword evidence="3" id="KW-1003">Cell membrane</keyword>
<dbReference type="InterPro" id="IPR036259">
    <property type="entry name" value="MFS_trans_sf"/>
</dbReference>
<keyword evidence="6 8" id="KW-0472">Membrane</keyword>
<feature type="transmembrane region" description="Helical" evidence="8">
    <location>
        <begin position="356"/>
        <end position="376"/>
    </location>
</feature>
<feature type="transmembrane region" description="Helical" evidence="8">
    <location>
        <begin position="110"/>
        <end position="130"/>
    </location>
</feature>
<organism evidence="9 10">
    <name type="scientific">Nonomuraea antimicrobica</name>
    <dbReference type="NCBI Taxonomy" id="561173"/>
    <lineage>
        <taxon>Bacteria</taxon>
        <taxon>Bacillati</taxon>
        <taxon>Actinomycetota</taxon>
        <taxon>Actinomycetes</taxon>
        <taxon>Streptosporangiales</taxon>
        <taxon>Streptosporangiaceae</taxon>
        <taxon>Nonomuraea</taxon>
    </lineage>
</organism>
<dbReference type="Pfam" id="PF05977">
    <property type="entry name" value="MFS_3"/>
    <property type="match status" value="1"/>
</dbReference>
<protein>
    <submittedName>
        <fullName evidence="9">MFS transporter</fullName>
    </submittedName>
</protein>
<evidence type="ECO:0000256" key="8">
    <source>
        <dbReference type="SAM" id="Phobius"/>
    </source>
</evidence>
<evidence type="ECO:0000256" key="2">
    <source>
        <dbReference type="ARBA" id="ARBA00022448"/>
    </source>
</evidence>
<feature type="region of interest" description="Disordered" evidence="7">
    <location>
        <begin position="438"/>
        <end position="470"/>
    </location>
</feature>
<comment type="subcellular location">
    <subcellularLocation>
        <location evidence="1">Cell membrane</location>
        <topology evidence="1">Multi-pass membrane protein</topology>
    </subcellularLocation>
</comment>
<feature type="transmembrane region" description="Helical" evidence="8">
    <location>
        <begin position="229"/>
        <end position="251"/>
    </location>
</feature>
<sequence>MVTGISADRSVLRNPGFRLFFAADTASQIGSNVALVALPLVAVMALGASPFETGLVVVAERAAYLLVSLPAGVWVDRLRRRPIMMVADLARAVLLASIPLAWWVGALTMAQLYVVALVTGLATVFFDIAYQSYLPSLVGRDLLVDGNSKLEVVRSGAEVSGPMLGGWLVQFITAPLTVLATAAGYLLSAVFLGRIRVPESVPGPTARRGLFEEIGEGLRFVATHPILRMIVLCMGIANFSASMLLSVQAIFMVREVGVSPGLYGTLMAAGALGGLAAVVLVRPLTRRIGSARLIWVALLVAAPGSLLIPLTEPGWRVWLFAVGLFVDVLGVVMYSISQVSFRQATTPADLLGRMNATIRVVAFGALPLGALAGGLIGEVFGVRTAVWAGAVGSALCVIPLLCSPLVRMRDLPGGDNGGGPDDTGPALAPAWAEDWSGRAPAISSTPTAPSKTAGGNDPAGRTVNTPQEER</sequence>
<name>A0ABP7BIQ2_9ACTN</name>
<feature type="transmembrane region" description="Helical" evidence="8">
    <location>
        <begin position="82"/>
        <end position="104"/>
    </location>
</feature>
<dbReference type="SUPFAM" id="SSF103473">
    <property type="entry name" value="MFS general substrate transporter"/>
    <property type="match status" value="1"/>
</dbReference>
<feature type="transmembrane region" description="Helical" evidence="8">
    <location>
        <begin position="263"/>
        <end position="281"/>
    </location>
</feature>
<dbReference type="InterPro" id="IPR010290">
    <property type="entry name" value="TM_effector"/>
</dbReference>
<keyword evidence="2" id="KW-0813">Transport</keyword>
<evidence type="ECO:0000256" key="5">
    <source>
        <dbReference type="ARBA" id="ARBA00022989"/>
    </source>
</evidence>
<comment type="caution">
    <text evidence="9">The sequence shown here is derived from an EMBL/GenBank/DDBJ whole genome shotgun (WGS) entry which is preliminary data.</text>
</comment>
<keyword evidence="10" id="KW-1185">Reference proteome</keyword>
<reference evidence="10" key="1">
    <citation type="journal article" date="2019" name="Int. J. Syst. Evol. Microbiol.">
        <title>The Global Catalogue of Microorganisms (GCM) 10K type strain sequencing project: providing services to taxonomists for standard genome sequencing and annotation.</title>
        <authorList>
            <consortium name="The Broad Institute Genomics Platform"/>
            <consortium name="The Broad Institute Genome Sequencing Center for Infectious Disease"/>
            <person name="Wu L."/>
            <person name="Ma J."/>
        </authorList>
    </citation>
    <scope>NUCLEOTIDE SEQUENCE [LARGE SCALE GENOMIC DNA]</scope>
    <source>
        <strain evidence="10">JCM 16904</strain>
    </source>
</reference>
<feature type="transmembrane region" description="Helical" evidence="8">
    <location>
        <begin position="317"/>
        <end position="336"/>
    </location>
</feature>
<dbReference type="PANTHER" id="PTHR23513:SF6">
    <property type="entry name" value="MAJOR FACILITATOR SUPERFAMILY ASSOCIATED DOMAIN-CONTAINING PROTEIN"/>
    <property type="match status" value="1"/>
</dbReference>
<evidence type="ECO:0000256" key="4">
    <source>
        <dbReference type="ARBA" id="ARBA00022692"/>
    </source>
</evidence>
<keyword evidence="5 8" id="KW-1133">Transmembrane helix</keyword>
<evidence type="ECO:0000256" key="1">
    <source>
        <dbReference type="ARBA" id="ARBA00004651"/>
    </source>
</evidence>
<dbReference type="PANTHER" id="PTHR23513">
    <property type="entry name" value="INTEGRAL MEMBRANE EFFLUX PROTEIN-RELATED"/>
    <property type="match status" value="1"/>
</dbReference>
<dbReference type="Gene3D" id="1.20.1250.20">
    <property type="entry name" value="MFS general substrate transporter like domains"/>
    <property type="match status" value="1"/>
</dbReference>
<evidence type="ECO:0000313" key="9">
    <source>
        <dbReference type="EMBL" id="GAA3659683.1"/>
    </source>
</evidence>
<evidence type="ECO:0000313" key="10">
    <source>
        <dbReference type="Proteomes" id="UP001500902"/>
    </source>
</evidence>
<accession>A0ABP7BIQ2</accession>
<feature type="transmembrane region" description="Helical" evidence="8">
    <location>
        <begin position="382"/>
        <end position="402"/>
    </location>
</feature>
<feature type="transmembrane region" description="Helical" evidence="8">
    <location>
        <begin position="293"/>
        <end position="311"/>
    </location>
</feature>
<dbReference type="CDD" id="cd06173">
    <property type="entry name" value="MFS_MefA_like"/>
    <property type="match status" value="1"/>
</dbReference>
<evidence type="ECO:0000256" key="3">
    <source>
        <dbReference type="ARBA" id="ARBA00022475"/>
    </source>
</evidence>
<feature type="transmembrane region" description="Helical" evidence="8">
    <location>
        <begin position="29"/>
        <end position="48"/>
    </location>
</feature>